<dbReference type="AlphaFoldDB" id="A0A6J7DES3"/>
<accession>A0A6J7DES3</accession>
<protein>
    <recommendedName>
        <fullName evidence="18">Nicotinamide nucleotide repair protein</fullName>
        <ecNumber evidence="7">4.2.1.136</ecNumber>
        <ecNumber evidence="6">5.1.99.6</ecNumber>
    </recommendedName>
</protein>
<dbReference type="GO" id="GO:0005524">
    <property type="term" value="F:ATP binding"/>
    <property type="evidence" value="ECO:0007669"/>
    <property type="project" value="UniProtKB-KW"/>
</dbReference>
<keyword evidence="12" id="KW-0630">Potassium</keyword>
<dbReference type="InterPro" id="IPR017953">
    <property type="entry name" value="Carbohydrate_kinase_pred_CS"/>
</dbReference>
<dbReference type="SUPFAM" id="SSF53613">
    <property type="entry name" value="Ribokinase-like"/>
    <property type="match status" value="1"/>
</dbReference>
<evidence type="ECO:0000256" key="19">
    <source>
        <dbReference type="ARBA" id="ARBA00048238"/>
    </source>
</evidence>
<dbReference type="InterPro" id="IPR030677">
    <property type="entry name" value="Nnr"/>
</dbReference>
<dbReference type="InterPro" id="IPR000631">
    <property type="entry name" value="CARKD"/>
</dbReference>
<evidence type="ECO:0000313" key="23">
    <source>
        <dbReference type="EMBL" id="CAB4867365.1"/>
    </source>
</evidence>
<dbReference type="GO" id="GO:0052856">
    <property type="term" value="F:NAD(P)HX epimerase activity"/>
    <property type="evidence" value="ECO:0007669"/>
    <property type="project" value="UniProtKB-EC"/>
</dbReference>
<gene>
    <name evidence="23" type="ORF">UFOPK3402_00518</name>
</gene>
<organism evidence="23">
    <name type="scientific">freshwater metagenome</name>
    <dbReference type="NCBI Taxonomy" id="449393"/>
    <lineage>
        <taxon>unclassified sequences</taxon>
        <taxon>metagenomes</taxon>
        <taxon>ecological metagenomes</taxon>
    </lineage>
</organism>
<keyword evidence="9" id="KW-0547">Nucleotide-binding</keyword>
<comment type="similarity">
    <text evidence="4">In the N-terminal section; belongs to the NnrE/AIBP family.</text>
</comment>
<evidence type="ECO:0000256" key="1">
    <source>
        <dbReference type="ARBA" id="ARBA00000013"/>
    </source>
</evidence>
<evidence type="ECO:0000256" key="16">
    <source>
        <dbReference type="ARBA" id="ARBA00023268"/>
    </source>
</evidence>
<dbReference type="EMBL" id="CAFBLS010000044">
    <property type="protein sequence ID" value="CAB4867365.1"/>
    <property type="molecule type" value="Genomic_DNA"/>
</dbReference>
<sequence>MIHAHSVADVIAAEHAHGAELASGILMDRASTGLSREILRVLSGSVVGTRVVIAVGSGNNGGDALFAGAHLARRGMRVDAIGTTSAVHPAGLEALRRAGGRFMVCDVADAAQQHLIGRADVILDGLVGIGATGALRGVAAQIVPTLNAAEAIRVAVDIASGVDADTGQVLGVAFDADLTVTFGAVKPGHLVAPGKALAGAVRLVDIGIGDALAEPAARALQQPDIGLMVPGPGFDDHKYRRGVVGVAAGSEEYPGAALLCVGAALRGDAGMAQYLDRVDGLARVVVGEHPEVVASRRVDGPRVTTWVCGPGFVPGDRDGAAVEAVLRSSVPVVLDAGALTILAASDDLQDLVRARGAVTVLTPHDGEFARLGGETAGIGRLEAALALARTRDVVVVLKGPGTVIAAPDGTCFIDVEGGPVLATAGSGDVLSGIIGALLAGAHARGELQGVADAARFAAAGCWLHGRAGSLAGEAGQPVTATSLIEALGQAVATARAAAGPRGPRG</sequence>
<comment type="catalytic activity">
    <reaction evidence="20">
        <text>(6S)-NADPHX + ADP = AMP + phosphate + NADPH + H(+)</text>
        <dbReference type="Rhea" id="RHEA:32235"/>
        <dbReference type="ChEBI" id="CHEBI:15378"/>
        <dbReference type="ChEBI" id="CHEBI:43474"/>
        <dbReference type="ChEBI" id="CHEBI:57783"/>
        <dbReference type="ChEBI" id="CHEBI:64076"/>
        <dbReference type="ChEBI" id="CHEBI:456215"/>
        <dbReference type="ChEBI" id="CHEBI:456216"/>
        <dbReference type="EC" id="4.2.1.136"/>
    </reaction>
</comment>
<evidence type="ECO:0000256" key="7">
    <source>
        <dbReference type="ARBA" id="ARBA00013129"/>
    </source>
</evidence>
<feature type="domain" description="YjeF C-terminal" evidence="21">
    <location>
        <begin position="221"/>
        <end position="494"/>
    </location>
</feature>
<keyword evidence="11" id="KW-0521">NADP</keyword>
<evidence type="ECO:0000256" key="2">
    <source>
        <dbReference type="ARBA" id="ARBA00000909"/>
    </source>
</evidence>
<evidence type="ECO:0000256" key="4">
    <source>
        <dbReference type="ARBA" id="ARBA00006001"/>
    </source>
</evidence>
<name>A0A6J7DES3_9ZZZZ</name>
<dbReference type="PROSITE" id="PS51385">
    <property type="entry name" value="YJEF_N"/>
    <property type="match status" value="1"/>
</dbReference>
<dbReference type="GO" id="GO:0110051">
    <property type="term" value="P:metabolite repair"/>
    <property type="evidence" value="ECO:0007669"/>
    <property type="project" value="TreeGrafter"/>
</dbReference>
<dbReference type="Gene3D" id="3.40.1190.20">
    <property type="match status" value="1"/>
</dbReference>
<comment type="cofactor">
    <cofactor evidence="3">
        <name>K(+)</name>
        <dbReference type="ChEBI" id="CHEBI:29103"/>
    </cofactor>
</comment>
<evidence type="ECO:0000256" key="14">
    <source>
        <dbReference type="ARBA" id="ARBA00023235"/>
    </source>
</evidence>
<dbReference type="HAMAP" id="MF_01966">
    <property type="entry name" value="NADHX_epimerase"/>
    <property type="match status" value="1"/>
</dbReference>
<keyword evidence="16" id="KW-0511">Multifunctional enzyme</keyword>
<dbReference type="PANTHER" id="PTHR12592">
    <property type="entry name" value="ATP-DEPENDENT (S)-NAD(P)H-HYDRATE DEHYDRATASE FAMILY MEMBER"/>
    <property type="match status" value="1"/>
</dbReference>
<dbReference type="Pfam" id="PF03853">
    <property type="entry name" value="YjeF_N"/>
    <property type="match status" value="1"/>
</dbReference>
<dbReference type="PANTHER" id="PTHR12592:SF0">
    <property type="entry name" value="ATP-DEPENDENT (S)-NAD(P)H-HYDRATE DEHYDRATASE"/>
    <property type="match status" value="1"/>
</dbReference>
<dbReference type="EC" id="4.2.1.136" evidence="7"/>
<dbReference type="PROSITE" id="PS51383">
    <property type="entry name" value="YJEF_C_3"/>
    <property type="match status" value="1"/>
</dbReference>
<evidence type="ECO:0000256" key="9">
    <source>
        <dbReference type="ARBA" id="ARBA00022741"/>
    </source>
</evidence>
<evidence type="ECO:0000259" key="22">
    <source>
        <dbReference type="PROSITE" id="PS51385"/>
    </source>
</evidence>
<evidence type="ECO:0000256" key="15">
    <source>
        <dbReference type="ARBA" id="ARBA00023239"/>
    </source>
</evidence>
<keyword evidence="8" id="KW-0479">Metal-binding</keyword>
<evidence type="ECO:0000256" key="11">
    <source>
        <dbReference type="ARBA" id="ARBA00022857"/>
    </source>
</evidence>
<comment type="similarity">
    <text evidence="5">In the C-terminal section; belongs to the NnrD/CARKD family.</text>
</comment>
<dbReference type="SUPFAM" id="SSF64153">
    <property type="entry name" value="YjeF N-terminal domain-like"/>
    <property type="match status" value="1"/>
</dbReference>
<evidence type="ECO:0000256" key="17">
    <source>
        <dbReference type="ARBA" id="ARBA00025153"/>
    </source>
</evidence>
<keyword evidence="15" id="KW-0456">Lyase</keyword>
<dbReference type="GO" id="GO:0052855">
    <property type="term" value="F:ADP-dependent NAD(P)H-hydrate dehydratase activity"/>
    <property type="evidence" value="ECO:0007669"/>
    <property type="project" value="UniProtKB-EC"/>
</dbReference>
<evidence type="ECO:0000256" key="8">
    <source>
        <dbReference type="ARBA" id="ARBA00022723"/>
    </source>
</evidence>
<keyword evidence="10" id="KW-0067">ATP-binding</keyword>
<dbReference type="Gene3D" id="3.40.50.10260">
    <property type="entry name" value="YjeF N-terminal domain"/>
    <property type="match status" value="1"/>
</dbReference>
<dbReference type="InterPro" id="IPR036652">
    <property type="entry name" value="YjeF_N_dom_sf"/>
</dbReference>
<evidence type="ECO:0000256" key="13">
    <source>
        <dbReference type="ARBA" id="ARBA00023027"/>
    </source>
</evidence>
<dbReference type="HAMAP" id="MF_01965">
    <property type="entry name" value="NADHX_dehydratase"/>
    <property type="match status" value="1"/>
</dbReference>
<evidence type="ECO:0000256" key="10">
    <source>
        <dbReference type="ARBA" id="ARBA00022840"/>
    </source>
</evidence>
<evidence type="ECO:0000256" key="6">
    <source>
        <dbReference type="ARBA" id="ARBA00012228"/>
    </source>
</evidence>
<reference evidence="23" key="1">
    <citation type="submission" date="2020-05" db="EMBL/GenBank/DDBJ databases">
        <authorList>
            <person name="Chiriac C."/>
            <person name="Salcher M."/>
            <person name="Ghai R."/>
            <person name="Kavagutti S V."/>
        </authorList>
    </citation>
    <scope>NUCLEOTIDE SEQUENCE</scope>
</reference>
<evidence type="ECO:0000256" key="20">
    <source>
        <dbReference type="ARBA" id="ARBA00049209"/>
    </source>
</evidence>
<evidence type="ECO:0000256" key="12">
    <source>
        <dbReference type="ARBA" id="ARBA00022958"/>
    </source>
</evidence>
<dbReference type="CDD" id="cd01171">
    <property type="entry name" value="YXKO-related"/>
    <property type="match status" value="1"/>
</dbReference>
<dbReference type="NCBIfam" id="TIGR00197">
    <property type="entry name" value="yjeF_nterm"/>
    <property type="match status" value="1"/>
</dbReference>
<dbReference type="PIRSF" id="PIRSF017184">
    <property type="entry name" value="Nnr"/>
    <property type="match status" value="1"/>
</dbReference>
<evidence type="ECO:0000256" key="18">
    <source>
        <dbReference type="ARBA" id="ARBA00032624"/>
    </source>
</evidence>
<dbReference type="EC" id="5.1.99.6" evidence="6"/>
<proteinExistence type="inferred from homology"/>
<keyword evidence="13" id="KW-0520">NAD</keyword>
<dbReference type="InterPro" id="IPR029056">
    <property type="entry name" value="Ribokinase-like"/>
</dbReference>
<dbReference type="InterPro" id="IPR004443">
    <property type="entry name" value="YjeF_N_dom"/>
</dbReference>
<evidence type="ECO:0000259" key="21">
    <source>
        <dbReference type="PROSITE" id="PS51383"/>
    </source>
</evidence>
<keyword evidence="14" id="KW-0413">Isomerase</keyword>
<comment type="catalytic activity">
    <reaction evidence="1">
        <text>(6R)-NADHX = (6S)-NADHX</text>
        <dbReference type="Rhea" id="RHEA:32215"/>
        <dbReference type="ChEBI" id="CHEBI:64074"/>
        <dbReference type="ChEBI" id="CHEBI:64075"/>
        <dbReference type="EC" id="5.1.99.6"/>
    </reaction>
</comment>
<dbReference type="GO" id="GO:0046872">
    <property type="term" value="F:metal ion binding"/>
    <property type="evidence" value="ECO:0007669"/>
    <property type="project" value="UniProtKB-KW"/>
</dbReference>
<evidence type="ECO:0000256" key="3">
    <source>
        <dbReference type="ARBA" id="ARBA00001958"/>
    </source>
</evidence>
<comment type="catalytic activity">
    <reaction evidence="2">
        <text>(6R)-NADPHX = (6S)-NADPHX</text>
        <dbReference type="Rhea" id="RHEA:32227"/>
        <dbReference type="ChEBI" id="CHEBI:64076"/>
        <dbReference type="ChEBI" id="CHEBI:64077"/>
        <dbReference type="EC" id="5.1.99.6"/>
    </reaction>
</comment>
<comment type="catalytic activity">
    <reaction evidence="19">
        <text>(6S)-NADHX + ADP = AMP + phosphate + NADH + H(+)</text>
        <dbReference type="Rhea" id="RHEA:32223"/>
        <dbReference type="ChEBI" id="CHEBI:15378"/>
        <dbReference type="ChEBI" id="CHEBI:43474"/>
        <dbReference type="ChEBI" id="CHEBI:57945"/>
        <dbReference type="ChEBI" id="CHEBI:64074"/>
        <dbReference type="ChEBI" id="CHEBI:456215"/>
        <dbReference type="ChEBI" id="CHEBI:456216"/>
        <dbReference type="EC" id="4.2.1.136"/>
    </reaction>
</comment>
<dbReference type="Pfam" id="PF01256">
    <property type="entry name" value="Carb_kinase"/>
    <property type="match status" value="1"/>
</dbReference>
<evidence type="ECO:0000256" key="5">
    <source>
        <dbReference type="ARBA" id="ARBA00009524"/>
    </source>
</evidence>
<feature type="domain" description="YjeF N-terminal" evidence="22">
    <location>
        <begin position="5"/>
        <end position="214"/>
    </location>
</feature>
<comment type="function">
    <text evidence="17">Bifunctional enzyme that catalyzes the epimerization of the S- and R-forms of NAD(P)HX and the dehydration of the S-form of NAD(P)HX at the expense of ADP, which is converted to AMP. This allows the repair of both epimers of NAD(P)HX, a damaged form of NAD(P)H that is a result of enzymatic or heat-dependent hydration.</text>
</comment>
<dbReference type="PROSITE" id="PS01050">
    <property type="entry name" value="YJEF_C_2"/>
    <property type="match status" value="1"/>
</dbReference>